<dbReference type="OrthoDB" id="310895at2759"/>
<dbReference type="PANTHER" id="PTHR43353">
    <property type="entry name" value="SUCCINATE-SEMIALDEHYDE DEHYDROGENASE, MITOCHONDRIAL"/>
    <property type="match status" value="1"/>
</dbReference>
<evidence type="ECO:0000256" key="6">
    <source>
        <dbReference type="PROSITE-ProRule" id="PRU10007"/>
    </source>
</evidence>
<dbReference type="SUPFAM" id="SSF53720">
    <property type="entry name" value="ALDH-like"/>
    <property type="match status" value="1"/>
</dbReference>
<name>A0A1B8GX42_9PEZI</name>
<dbReference type="PANTHER" id="PTHR43353:SF5">
    <property type="entry name" value="SUCCINATE-SEMIALDEHYDE DEHYDROGENASE, MITOCHONDRIAL"/>
    <property type="match status" value="1"/>
</dbReference>
<evidence type="ECO:0000313" key="11">
    <source>
        <dbReference type="Proteomes" id="UP000091956"/>
    </source>
</evidence>
<evidence type="ECO:0000256" key="5">
    <source>
        <dbReference type="ARBA" id="ARBA00052698"/>
    </source>
</evidence>
<dbReference type="RefSeq" id="XP_018134130.1">
    <property type="nucleotide sequence ID" value="XM_018270911.2"/>
</dbReference>
<reference evidence="10 11" key="1">
    <citation type="submission" date="2016-03" db="EMBL/GenBank/DDBJ databases">
        <title>Comparative genomics of Pseudogymnoascus destructans, the fungus causing white-nose syndrome of bats.</title>
        <authorList>
            <person name="Palmer J.M."/>
            <person name="Drees K.P."/>
            <person name="Foster J.T."/>
            <person name="Lindner D.L."/>
        </authorList>
    </citation>
    <scope>NUCLEOTIDE SEQUENCE [LARGE SCALE GENOMIC DNA]</scope>
    <source>
        <strain evidence="10 11">UAMH 10579</strain>
    </source>
</reference>
<dbReference type="PROSITE" id="PS00070">
    <property type="entry name" value="ALDEHYDE_DEHYDR_CYS"/>
    <property type="match status" value="1"/>
</dbReference>
<keyword evidence="11" id="KW-1185">Reference proteome</keyword>
<dbReference type="InterPro" id="IPR050740">
    <property type="entry name" value="Aldehyde_DH_Superfamily"/>
</dbReference>
<feature type="active site" evidence="6">
    <location>
        <position position="262"/>
    </location>
</feature>
<dbReference type="EMBL" id="KV460209">
    <property type="protein sequence ID" value="OBU00398.1"/>
    <property type="molecule type" value="Genomic_DNA"/>
</dbReference>
<evidence type="ECO:0000256" key="1">
    <source>
        <dbReference type="ARBA" id="ARBA00005176"/>
    </source>
</evidence>
<keyword evidence="3 7" id="KW-0560">Oxidoreductase</keyword>
<dbReference type="NCBIfam" id="TIGR01780">
    <property type="entry name" value="SSADH"/>
    <property type="match status" value="1"/>
</dbReference>
<evidence type="ECO:0000313" key="10">
    <source>
        <dbReference type="EMBL" id="OBU00398.1"/>
    </source>
</evidence>
<dbReference type="InterPro" id="IPR016160">
    <property type="entry name" value="Ald_DH_CS_CYS"/>
</dbReference>
<dbReference type="InterPro" id="IPR015590">
    <property type="entry name" value="Aldehyde_DH_dom"/>
</dbReference>
<proteinExistence type="inferred from homology"/>
<evidence type="ECO:0000256" key="3">
    <source>
        <dbReference type="ARBA" id="ARBA00023002"/>
    </source>
</evidence>
<dbReference type="UniPathway" id="UPA00733"/>
<dbReference type="InterPro" id="IPR029510">
    <property type="entry name" value="Ald_DH_CS_GLU"/>
</dbReference>
<dbReference type="EC" id="1.2.1.16" evidence="8"/>
<dbReference type="FunFam" id="3.40.605.10:FF:000005">
    <property type="entry name" value="Succinate-semialdehyde dehydrogenase I"/>
    <property type="match status" value="1"/>
</dbReference>
<dbReference type="Pfam" id="PF00171">
    <property type="entry name" value="Aldedh"/>
    <property type="match status" value="1"/>
</dbReference>
<comment type="pathway">
    <text evidence="1 8">Amino-acid degradation; 4-aminobutanoate degradation.</text>
</comment>
<dbReference type="Gene3D" id="3.40.309.10">
    <property type="entry name" value="Aldehyde Dehydrogenase, Chain A, domain 2"/>
    <property type="match status" value="1"/>
</dbReference>
<reference evidence="11" key="2">
    <citation type="journal article" date="2018" name="Nat. Commun.">
        <title>Extreme sensitivity to ultraviolet light in the fungal pathogen causing white-nose syndrome of bats.</title>
        <authorList>
            <person name="Palmer J.M."/>
            <person name="Drees K.P."/>
            <person name="Foster J.T."/>
            <person name="Lindner D.L."/>
        </authorList>
    </citation>
    <scope>NUCLEOTIDE SEQUENCE [LARGE SCALE GENOMIC DNA]</scope>
    <source>
        <strain evidence="11">UAMH 10579</strain>
    </source>
</reference>
<dbReference type="AlphaFoldDB" id="A0A1B8GX42"/>
<comment type="similarity">
    <text evidence="2 7">Belongs to the aldehyde dehydrogenase family.</text>
</comment>
<evidence type="ECO:0000256" key="4">
    <source>
        <dbReference type="ARBA" id="ARBA00050387"/>
    </source>
</evidence>
<dbReference type="InterPro" id="IPR016163">
    <property type="entry name" value="Ald_DH_C"/>
</dbReference>
<dbReference type="CDD" id="cd07103">
    <property type="entry name" value="ALDH_F5_SSADH_GabD"/>
    <property type="match status" value="1"/>
</dbReference>
<accession>A0A1B8GX42</accession>
<dbReference type="PROSITE" id="PS00687">
    <property type="entry name" value="ALDEHYDE_DEHYDR_GLU"/>
    <property type="match status" value="1"/>
</dbReference>
<evidence type="ECO:0000256" key="2">
    <source>
        <dbReference type="ARBA" id="ARBA00009986"/>
    </source>
</evidence>
<dbReference type="FunFam" id="3.40.309.10:FF:000004">
    <property type="entry name" value="Succinate-semialdehyde dehydrogenase I"/>
    <property type="match status" value="1"/>
</dbReference>
<dbReference type="Gene3D" id="3.40.605.10">
    <property type="entry name" value="Aldehyde Dehydrogenase, Chain A, domain 1"/>
    <property type="match status" value="1"/>
</dbReference>
<dbReference type="InterPro" id="IPR016161">
    <property type="entry name" value="Ald_DH/histidinol_DH"/>
</dbReference>
<dbReference type="InterPro" id="IPR016162">
    <property type="entry name" value="Ald_DH_N"/>
</dbReference>
<dbReference type="GO" id="GO:0004777">
    <property type="term" value="F:succinate-semialdehyde dehydrogenase (NAD+) activity"/>
    <property type="evidence" value="ECO:0007669"/>
    <property type="project" value="UniProtKB-UniRule"/>
</dbReference>
<dbReference type="STRING" id="342668.A0A1B8GX42"/>
<gene>
    <name evidence="10" type="ORF">VE01_01388</name>
</gene>
<comment type="catalytic activity">
    <reaction evidence="4 8">
        <text>succinate semialdehyde + NADP(+) + H2O = succinate + NADPH + 2 H(+)</text>
        <dbReference type="Rhea" id="RHEA:13213"/>
        <dbReference type="ChEBI" id="CHEBI:15377"/>
        <dbReference type="ChEBI" id="CHEBI:15378"/>
        <dbReference type="ChEBI" id="CHEBI:30031"/>
        <dbReference type="ChEBI" id="CHEBI:57706"/>
        <dbReference type="ChEBI" id="CHEBI:57783"/>
        <dbReference type="ChEBI" id="CHEBI:58349"/>
        <dbReference type="EC" id="1.2.1.16"/>
    </reaction>
</comment>
<evidence type="ECO:0000256" key="8">
    <source>
        <dbReference type="RuleBase" id="RU365091"/>
    </source>
</evidence>
<evidence type="ECO:0000259" key="9">
    <source>
        <dbReference type="Pfam" id="PF00171"/>
    </source>
</evidence>
<feature type="domain" description="Aldehyde dehydrogenase" evidence="9">
    <location>
        <begin position="27"/>
        <end position="485"/>
    </location>
</feature>
<evidence type="ECO:0000256" key="7">
    <source>
        <dbReference type="RuleBase" id="RU003345"/>
    </source>
</evidence>
<organism evidence="10 11">
    <name type="scientific">Pseudogymnoascus verrucosus</name>
    <dbReference type="NCBI Taxonomy" id="342668"/>
    <lineage>
        <taxon>Eukaryota</taxon>
        <taxon>Fungi</taxon>
        <taxon>Dikarya</taxon>
        <taxon>Ascomycota</taxon>
        <taxon>Pezizomycotina</taxon>
        <taxon>Leotiomycetes</taxon>
        <taxon>Thelebolales</taxon>
        <taxon>Thelebolaceae</taxon>
        <taxon>Pseudogymnoascus</taxon>
    </lineage>
</organism>
<dbReference type="Proteomes" id="UP000091956">
    <property type="component" value="Unassembled WGS sequence"/>
</dbReference>
<dbReference type="InterPro" id="IPR010102">
    <property type="entry name" value="Succ_semiAld_DH"/>
</dbReference>
<comment type="catalytic activity">
    <reaction evidence="5 8">
        <text>succinate semialdehyde + NAD(+) + H2O = succinate + NADH + 2 H(+)</text>
        <dbReference type="Rhea" id="RHEA:13217"/>
        <dbReference type="ChEBI" id="CHEBI:15377"/>
        <dbReference type="ChEBI" id="CHEBI:15378"/>
        <dbReference type="ChEBI" id="CHEBI:30031"/>
        <dbReference type="ChEBI" id="CHEBI:57540"/>
        <dbReference type="ChEBI" id="CHEBI:57706"/>
        <dbReference type="ChEBI" id="CHEBI:57945"/>
        <dbReference type="EC" id="1.2.1.16"/>
    </reaction>
</comment>
<dbReference type="GO" id="GO:0036243">
    <property type="term" value="F:succinate-semialdehyde dehydrogenase (NADP+) activity"/>
    <property type="evidence" value="ECO:0007669"/>
    <property type="project" value="RHEA"/>
</dbReference>
<dbReference type="GeneID" id="28834774"/>
<sequence>MSYHEQHLQSLKDRSLFCGDAFIDGQWVSKEKKFDVYEPSSVAVLGQVSDCNLEDFQKAVQSANEAQRNFYESTTGTARGALLRKWNNLILENQDDLATILSLENGKTLSEAKGEVIYAASFISWFAEEATRSYGTTIPSSTSHATLMTVREPVGVCGIITPWNFPAAMITRKVGPALAAGCSVVIKPPSETPYTCIALTKLAVKAGLPPAIIQVCPTKDRQAATELATNPLVKKLSFTGSTNVGKMLAKLATGTLKKVSLELGGNAPFIVFDDANLDLAVEGAMFCKFRCTGQTCVCANRIYVQKGVAKAFTEKLVEAVKALKVGPGLDSATTQGPLVNKNAVEKVKEHVEDAVSKGASIEVGGQSSLSSGFFYDPTVLSGVTPDMMVSREETFGPLAPIFQFETEKEVLQLANDSEFGLAGYFFSQDIARAMRVAQKLEVGMVGVNTGKISAAEAPFGGIKESGYGKEGSLYGLAEYQNIKSITIGNQNAGL</sequence>
<dbReference type="GO" id="GO:0009450">
    <property type="term" value="P:gamma-aminobutyric acid catabolic process"/>
    <property type="evidence" value="ECO:0007669"/>
    <property type="project" value="UniProtKB-UniPathway"/>
</dbReference>
<protein>
    <recommendedName>
        <fullName evidence="8">Succinate-semialdehyde dehydrogenase</fullName>
        <ecNumber evidence="8">1.2.1.16</ecNumber>
    </recommendedName>
</protein>